<evidence type="ECO:0000313" key="3">
    <source>
        <dbReference type="EMBL" id="SDF33121.1"/>
    </source>
</evidence>
<feature type="signal peptide" evidence="1">
    <location>
        <begin position="1"/>
        <end position="16"/>
    </location>
</feature>
<keyword evidence="1" id="KW-0732">Signal</keyword>
<dbReference type="Gene3D" id="3.40.50.1110">
    <property type="entry name" value="SGNH hydrolase"/>
    <property type="match status" value="1"/>
</dbReference>
<dbReference type="SUPFAM" id="SSF52266">
    <property type="entry name" value="SGNH hydrolase"/>
    <property type="match status" value="1"/>
</dbReference>
<gene>
    <name evidence="3" type="ORF">SAMN05216464_11623</name>
</gene>
<reference evidence="3 4" key="1">
    <citation type="submission" date="2016-10" db="EMBL/GenBank/DDBJ databases">
        <authorList>
            <person name="de Groot N.N."/>
        </authorList>
    </citation>
    <scope>NUCLEOTIDE SEQUENCE [LARGE SCALE GENOMIC DNA]</scope>
    <source>
        <strain evidence="3 4">47C3B</strain>
    </source>
</reference>
<evidence type="ECO:0000259" key="2">
    <source>
        <dbReference type="Pfam" id="PF13472"/>
    </source>
</evidence>
<dbReference type="PROSITE" id="PS51257">
    <property type="entry name" value="PROKAR_LIPOPROTEIN"/>
    <property type="match status" value="1"/>
</dbReference>
<evidence type="ECO:0000256" key="1">
    <source>
        <dbReference type="SAM" id="SignalP"/>
    </source>
</evidence>
<dbReference type="Pfam" id="PF13472">
    <property type="entry name" value="Lipase_GDSL_2"/>
    <property type="match status" value="1"/>
</dbReference>
<dbReference type="AlphaFoldDB" id="A0A1G7K7X9"/>
<dbReference type="STRING" id="1391627.SAMN05216464_11623"/>
<dbReference type="InterPro" id="IPR036514">
    <property type="entry name" value="SGNH_hydro_sf"/>
</dbReference>
<dbReference type="InterPro" id="IPR013830">
    <property type="entry name" value="SGNH_hydro"/>
</dbReference>
<dbReference type="Proteomes" id="UP000199072">
    <property type="component" value="Unassembled WGS sequence"/>
</dbReference>
<dbReference type="EMBL" id="FNAI01000016">
    <property type="protein sequence ID" value="SDF33121.1"/>
    <property type="molecule type" value="Genomic_DNA"/>
</dbReference>
<protein>
    <submittedName>
        <fullName evidence="3">Lysophospholipase L1</fullName>
    </submittedName>
</protein>
<sequence>MMKTIILFLFSISTLAACTKKSEPMPENPYTPPPVVTVPISDTLSYLALGDSYTIGQSVSAKESFPYQLTTQVPGKLITTPYIIAVTGWTTDNLIYAINQDTNVKGKTYDIVTLLIGVNDQYQGMTQANYRIKFVQLLNTAIQFAGGNKNHVFVLSIPDYGVTPFANGNDSKIGPEIDQFNTINHEETAKANVNYVDITPISKQAANDLSLVAGDGLHPSAKMYKLWVDKLAPEVYREFKK</sequence>
<feature type="chain" id="PRO_5011626339" evidence="1">
    <location>
        <begin position="17"/>
        <end position="241"/>
    </location>
</feature>
<name>A0A1G7K7X9_9SPHI</name>
<proteinExistence type="predicted"/>
<dbReference type="GO" id="GO:0016788">
    <property type="term" value="F:hydrolase activity, acting on ester bonds"/>
    <property type="evidence" value="ECO:0007669"/>
    <property type="project" value="UniProtKB-ARBA"/>
</dbReference>
<dbReference type="CDD" id="cd01832">
    <property type="entry name" value="SGNH_hydrolase_like_1"/>
    <property type="match status" value="1"/>
</dbReference>
<evidence type="ECO:0000313" key="4">
    <source>
        <dbReference type="Proteomes" id="UP000199072"/>
    </source>
</evidence>
<accession>A0A1G7K7X9</accession>
<organism evidence="3 4">
    <name type="scientific">Mucilaginibacter pineti</name>
    <dbReference type="NCBI Taxonomy" id="1391627"/>
    <lineage>
        <taxon>Bacteria</taxon>
        <taxon>Pseudomonadati</taxon>
        <taxon>Bacteroidota</taxon>
        <taxon>Sphingobacteriia</taxon>
        <taxon>Sphingobacteriales</taxon>
        <taxon>Sphingobacteriaceae</taxon>
        <taxon>Mucilaginibacter</taxon>
    </lineage>
</organism>
<keyword evidence="4" id="KW-1185">Reference proteome</keyword>
<feature type="domain" description="SGNH hydrolase-type esterase" evidence="2">
    <location>
        <begin position="48"/>
        <end position="226"/>
    </location>
</feature>